<reference evidence="1" key="2">
    <citation type="submission" date="2020-09" db="EMBL/GenBank/DDBJ databases">
        <authorList>
            <person name="Sun Q."/>
            <person name="Zhou Y."/>
        </authorList>
    </citation>
    <scope>NUCLEOTIDE SEQUENCE</scope>
    <source>
        <strain evidence="1">CGMCC 1.15725</strain>
    </source>
</reference>
<dbReference type="GO" id="GO:0016841">
    <property type="term" value="F:ammonia-lyase activity"/>
    <property type="evidence" value="ECO:0007669"/>
    <property type="project" value="UniProtKB-ARBA"/>
</dbReference>
<reference evidence="1" key="1">
    <citation type="journal article" date="2014" name="Int. J. Syst. Evol. Microbiol.">
        <title>Complete genome sequence of Corynebacterium casei LMG S-19264T (=DSM 44701T), isolated from a smear-ripened cheese.</title>
        <authorList>
            <consortium name="US DOE Joint Genome Institute (JGI-PGF)"/>
            <person name="Walter F."/>
            <person name="Albersmeier A."/>
            <person name="Kalinowski J."/>
            <person name="Ruckert C."/>
        </authorList>
    </citation>
    <scope>NUCLEOTIDE SEQUENCE</scope>
    <source>
        <strain evidence="1">CGMCC 1.15725</strain>
    </source>
</reference>
<dbReference type="AlphaFoldDB" id="A0A8J2YYV5"/>
<evidence type="ECO:0000313" key="2">
    <source>
        <dbReference type="Proteomes" id="UP000646365"/>
    </source>
</evidence>
<keyword evidence="2" id="KW-1185">Reference proteome</keyword>
<dbReference type="Proteomes" id="UP000646365">
    <property type="component" value="Unassembled WGS sequence"/>
</dbReference>
<accession>A0A8J2YYV5</accession>
<dbReference type="InterPro" id="IPR024083">
    <property type="entry name" value="Fumarase/histidase_N"/>
</dbReference>
<protein>
    <submittedName>
        <fullName evidence="1">Histidine ammonia-lyase</fullName>
    </submittedName>
</protein>
<dbReference type="EMBL" id="BMJQ01000019">
    <property type="protein sequence ID" value="GGF42500.1"/>
    <property type="molecule type" value="Genomic_DNA"/>
</dbReference>
<dbReference type="InterPro" id="IPR001106">
    <property type="entry name" value="Aromatic_Lyase"/>
</dbReference>
<evidence type="ECO:0000313" key="1">
    <source>
        <dbReference type="EMBL" id="GGF42500.1"/>
    </source>
</evidence>
<dbReference type="SUPFAM" id="SSF48557">
    <property type="entry name" value="L-aspartase-like"/>
    <property type="match status" value="1"/>
</dbReference>
<sequence length="511" mass="51881">MGRTIKLGTEHLSAQDVAEIARGDAAMALGVEARAAIAASHAALDRLAGSGMAIYGVSTGLGAAADTRVSPGDAVIQQRIPLARSVGVGRHARRDEVRAIMAVRLARLAVGRSGASLGTVEALVRMLEHRVHPVVPMTGSVGEADLAPLAHIASVLIGYGEAELDGTLLSGAEALRRAGLTPPALGAKDGLALVSSNAASVGVGALAVVDARRALGGLLAAAALSFEGYRANLSPLWPNAVALRPVPGLAAVAEAMLGACAGGDLARPNGVRSNGARRLQDPLSFRCLGQVHGAAVSALAAALDAIELELNSSDDNPAILADDALSLPNANFDATHLALAFEGLGQALARVAAAAGERIMKLMSPAASELPRFLAPVQDGRNGFATVQKTVSALVAEIQHKALPMPVALLPVADRVEDYGTMALGIVEKTAEIVERVRLLAAIELMVAAQACDLRGGVTLGQGTRTVHAAVRAVVAPLGDDRQLSPDIAALDGLVASGAFDVPFALPAGRP</sequence>
<name>A0A8J2YYV5_9PROT</name>
<dbReference type="CDD" id="cd00332">
    <property type="entry name" value="PAL-HAL"/>
    <property type="match status" value="1"/>
</dbReference>
<dbReference type="Pfam" id="PF00221">
    <property type="entry name" value="Lyase_aromatic"/>
    <property type="match status" value="1"/>
</dbReference>
<gene>
    <name evidence="1" type="ORF">GCM10011611_56180</name>
</gene>
<dbReference type="Gene3D" id="1.20.200.10">
    <property type="entry name" value="Fumarase/aspartase (Central domain)"/>
    <property type="match status" value="1"/>
</dbReference>
<dbReference type="RefSeq" id="WP_189051504.1">
    <property type="nucleotide sequence ID" value="NZ_BMJQ01000019.1"/>
</dbReference>
<proteinExistence type="predicted"/>
<dbReference type="InterPro" id="IPR008948">
    <property type="entry name" value="L-Aspartase-like"/>
</dbReference>
<dbReference type="Gene3D" id="1.10.275.10">
    <property type="entry name" value="Fumarase/aspartase (N-terminal domain)"/>
    <property type="match status" value="1"/>
</dbReference>
<comment type="caution">
    <text evidence="1">The sequence shown here is derived from an EMBL/GenBank/DDBJ whole genome shotgun (WGS) entry which is preliminary data.</text>
</comment>
<dbReference type="PANTHER" id="PTHR10362">
    <property type="entry name" value="HISTIDINE AMMONIA-LYASE"/>
    <property type="match status" value="1"/>
</dbReference>
<organism evidence="1 2">
    <name type="scientific">Aliidongia dinghuensis</name>
    <dbReference type="NCBI Taxonomy" id="1867774"/>
    <lineage>
        <taxon>Bacteria</taxon>
        <taxon>Pseudomonadati</taxon>
        <taxon>Pseudomonadota</taxon>
        <taxon>Alphaproteobacteria</taxon>
        <taxon>Rhodospirillales</taxon>
        <taxon>Dongiaceae</taxon>
        <taxon>Aliidongia</taxon>
    </lineage>
</organism>